<evidence type="ECO:0000313" key="3">
    <source>
        <dbReference type="EMBL" id="WEK04251.1"/>
    </source>
</evidence>
<dbReference type="GO" id="GO:0006352">
    <property type="term" value="P:DNA-templated transcription initiation"/>
    <property type="evidence" value="ECO:0007669"/>
    <property type="project" value="InterPro"/>
</dbReference>
<protein>
    <submittedName>
        <fullName evidence="3">Sigma factor</fullName>
    </submittedName>
</protein>
<feature type="region of interest" description="Disordered" evidence="1">
    <location>
        <begin position="192"/>
        <end position="212"/>
    </location>
</feature>
<dbReference type="InterPro" id="IPR007627">
    <property type="entry name" value="RNA_pol_sigma70_r2"/>
</dbReference>
<dbReference type="InterPro" id="IPR013325">
    <property type="entry name" value="RNA_pol_sigma_r2"/>
</dbReference>
<evidence type="ECO:0000256" key="1">
    <source>
        <dbReference type="SAM" id="MobiDB-lite"/>
    </source>
</evidence>
<reference evidence="3" key="1">
    <citation type="submission" date="2023-03" db="EMBL/GenBank/DDBJ databases">
        <title>Andean soil-derived lignocellulolytic bacterial consortium as a source of novel taxa and putative plastic-active enzymes.</title>
        <authorList>
            <person name="Diaz-Garcia L."/>
            <person name="Chuvochina M."/>
            <person name="Feuerriegel G."/>
            <person name="Bunk B."/>
            <person name="Sproer C."/>
            <person name="Streit W.R."/>
            <person name="Rodriguez L.M."/>
            <person name="Overmann J."/>
            <person name="Jimenez D.J."/>
        </authorList>
    </citation>
    <scope>NUCLEOTIDE SEQUENCE</scope>
    <source>
        <strain evidence="3">MAG 4196</strain>
    </source>
</reference>
<dbReference type="AlphaFoldDB" id="A0AAJ6AZW6"/>
<dbReference type="EMBL" id="CP119312">
    <property type="protein sequence ID" value="WEK04251.1"/>
    <property type="molecule type" value="Genomic_DNA"/>
</dbReference>
<dbReference type="GO" id="GO:0003700">
    <property type="term" value="F:DNA-binding transcription factor activity"/>
    <property type="evidence" value="ECO:0007669"/>
    <property type="project" value="InterPro"/>
</dbReference>
<dbReference type="SUPFAM" id="SSF88946">
    <property type="entry name" value="Sigma2 domain of RNA polymerase sigma factors"/>
    <property type="match status" value="1"/>
</dbReference>
<evidence type="ECO:0000313" key="4">
    <source>
        <dbReference type="Proteomes" id="UP001217476"/>
    </source>
</evidence>
<dbReference type="Proteomes" id="UP001217476">
    <property type="component" value="Chromosome"/>
</dbReference>
<dbReference type="Pfam" id="PF04542">
    <property type="entry name" value="Sigma70_r2"/>
    <property type="match status" value="1"/>
</dbReference>
<accession>A0AAJ6AZW6</accession>
<name>A0AAJ6AZW6_9HYPH</name>
<feature type="domain" description="RNA polymerase sigma-70 region 2" evidence="2">
    <location>
        <begin position="6"/>
        <end position="68"/>
    </location>
</feature>
<proteinExistence type="predicted"/>
<sequence>MRQNLYAQLQATARRESRDAHGADDLVQEAMLAAVLAGRTDFDAPETGRWLTGVVRNQARMAARTAMRRKRRETRWVDETIRPAEAQVQDVTAVLKTLPPSLKALAALTLSGHNRREIAWLLDLSDTALRQRVVALKRHLVKTGLVTPDDLPGLSLDLAYGRIRDALLPALLRDGGVLASHDPDGHLFVLRRSQKPDPRQQGVQDSKKKDLS</sequence>
<dbReference type="Gene3D" id="1.10.1740.10">
    <property type="match status" value="1"/>
</dbReference>
<gene>
    <name evidence="3" type="ORF">P0Y65_19045</name>
</gene>
<evidence type="ECO:0000259" key="2">
    <source>
        <dbReference type="Pfam" id="PF04542"/>
    </source>
</evidence>
<organism evidence="3 4">
    <name type="scientific">Candidatus Devosia phytovorans</name>
    <dbReference type="NCBI Taxonomy" id="3121372"/>
    <lineage>
        <taxon>Bacteria</taxon>
        <taxon>Pseudomonadati</taxon>
        <taxon>Pseudomonadota</taxon>
        <taxon>Alphaproteobacteria</taxon>
        <taxon>Hyphomicrobiales</taxon>
        <taxon>Devosiaceae</taxon>
        <taxon>Devosia</taxon>
    </lineage>
</organism>